<sequence>MLPSKNRLSKTSDFKELALKGRPFYSSFLTLKILKESGLTSRFGVVVSARVSKKATVRNKIKRRITEIVRLNLNNLAAGFKIMILVKPAAASKNYREIKEEIGKLLKQARIL</sequence>
<dbReference type="NCBIfam" id="TIGR00188">
    <property type="entry name" value="rnpA"/>
    <property type="match status" value="1"/>
</dbReference>
<dbReference type="AlphaFoldDB" id="A0A1G2BMN2"/>
<name>A0A1G2BMN2_9BACT</name>
<comment type="function">
    <text evidence="6">RNaseP catalyzes the removal of the 5'-leader sequence from pre-tRNA to produce the mature 5'-terminus. It can also cleave other RNA substrates such as 4.5S RNA. The protein component plays an auxiliary but essential role in vivo by binding to the 5'-leader sequence and broadening the substrate specificity of the ribozyme.</text>
</comment>
<organism evidence="8 9">
    <name type="scientific">Candidatus Komeilibacteria bacterium RIFCSPLOWO2_01_FULL_45_10</name>
    <dbReference type="NCBI Taxonomy" id="1798550"/>
    <lineage>
        <taxon>Bacteria</taxon>
        <taxon>Candidatus Komeiliibacteriota</taxon>
    </lineage>
</organism>
<evidence type="ECO:0000256" key="6">
    <source>
        <dbReference type="HAMAP-Rule" id="MF_00227"/>
    </source>
</evidence>
<evidence type="ECO:0000256" key="3">
    <source>
        <dbReference type="ARBA" id="ARBA00022759"/>
    </source>
</evidence>
<proteinExistence type="inferred from homology"/>
<evidence type="ECO:0000256" key="1">
    <source>
        <dbReference type="ARBA" id="ARBA00022694"/>
    </source>
</evidence>
<dbReference type="GO" id="GO:0001682">
    <property type="term" value="P:tRNA 5'-leader removal"/>
    <property type="evidence" value="ECO:0007669"/>
    <property type="project" value="UniProtKB-UniRule"/>
</dbReference>
<reference evidence="8 9" key="1">
    <citation type="journal article" date="2016" name="Nat. Commun.">
        <title>Thousands of microbial genomes shed light on interconnected biogeochemical processes in an aquifer system.</title>
        <authorList>
            <person name="Anantharaman K."/>
            <person name="Brown C.T."/>
            <person name="Hug L.A."/>
            <person name="Sharon I."/>
            <person name="Castelle C.J."/>
            <person name="Probst A.J."/>
            <person name="Thomas B.C."/>
            <person name="Singh A."/>
            <person name="Wilkins M.J."/>
            <person name="Karaoz U."/>
            <person name="Brodie E.L."/>
            <person name="Williams K.H."/>
            <person name="Hubbard S.S."/>
            <person name="Banfield J.F."/>
        </authorList>
    </citation>
    <scope>NUCLEOTIDE SEQUENCE [LARGE SCALE GENOMIC DNA]</scope>
</reference>
<dbReference type="Gene3D" id="3.30.230.10">
    <property type="match status" value="1"/>
</dbReference>
<dbReference type="STRING" id="1798550.A2927_01380"/>
<gene>
    <name evidence="6" type="primary">rnpA</name>
    <name evidence="8" type="ORF">A2927_01380</name>
</gene>
<dbReference type="InterPro" id="IPR000100">
    <property type="entry name" value="RNase_P"/>
</dbReference>
<dbReference type="HAMAP" id="MF_00227">
    <property type="entry name" value="RNase_P"/>
    <property type="match status" value="1"/>
</dbReference>
<dbReference type="PANTHER" id="PTHR33992">
    <property type="entry name" value="RIBONUCLEASE P PROTEIN COMPONENT"/>
    <property type="match status" value="1"/>
</dbReference>
<comment type="similarity">
    <text evidence="6">Belongs to the RnpA family.</text>
</comment>
<dbReference type="Pfam" id="PF00825">
    <property type="entry name" value="Ribonuclease_P"/>
    <property type="match status" value="1"/>
</dbReference>
<dbReference type="GO" id="GO:0030677">
    <property type="term" value="C:ribonuclease P complex"/>
    <property type="evidence" value="ECO:0007669"/>
    <property type="project" value="TreeGrafter"/>
</dbReference>
<evidence type="ECO:0000313" key="8">
    <source>
        <dbReference type="EMBL" id="OGY89996.1"/>
    </source>
</evidence>
<dbReference type="InterPro" id="IPR020568">
    <property type="entry name" value="Ribosomal_Su5_D2-typ_SF"/>
</dbReference>
<comment type="subunit">
    <text evidence="6">Consists of a catalytic RNA component (M1 or rnpB) and a protein subunit.</text>
</comment>
<dbReference type="PANTHER" id="PTHR33992:SF1">
    <property type="entry name" value="RIBONUCLEASE P PROTEIN COMPONENT"/>
    <property type="match status" value="1"/>
</dbReference>
<dbReference type="InterPro" id="IPR014721">
    <property type="entry name" value="Ribsml_uS5_D2-typ_fold_subgr"/>
</dbReference>
<evidence type="ECO:0000256" key="2">
    <source>
        <dbReference type="ARBA" id="ARBA00022722"/>
    </source>
</evidence>
<keyword evidence="5 6" id="KW-0694">RNA-binding</keyword>
<evidence type="ECO:0000256" key="5">
    <source>
        <dbReference type="ARBA" id="ARBA00022884"/>
    </source>
</evidence>
<protein>
    <recommendedName>
        <fullName evidence="6 7">Ribonuclease P protein component</fullName>
        <shortName evidence="6">RNase P protein</shortName>
        <shortName evidence="6">RNaseP protein</shortName>
        <ecNumber evidence="6 7">3.1.26.5</ecNumber>
    </recommendedName>
    <alternativeName>
        <fullName evidence="6">Protein C5</fullName>
    </alternativeName>
</protein>
<keyword evidence="1 6" id="KW-0819">tRNA processing</keyword>
<dbReference type="GO" id="GO:0042781">
    <property type="term" value="F:3'-tRNA processing endoribonuclease activity"/>
    <property type="evidence" value="ECO:0007669"/>
    <property type="project" value="TreeGrafter"/>
</dbReference>
<comment type="caution">
    <text evidence="8">The sequence shown here is derived from an EMBL/GenBank/DDBJ whole genome shotgun (WGS) entry which is preliminary data.</text>
</comment>
<evidence type="ECO:0000313" key="9">
    <source>
        <dbReference type="Proteomes" id="UP000178849"/>
    </source>
</evidence>
<evidence type="ECO:0000256" key="4">
    <source>
        <dbReference type="ARBA" id="ARBA00022801"/>
    </source>
</evidence>
<keyword evidence="4 6" id="KW-0378">Hydrolase</keyword>
<dbReference type="EC" id="3.1.26.5" evidence="6 7"/>
<dbReference type="GO" id="GO:0004526">
    <property type="term" value="F:ribonuclease P activity"/>
    <property type="evidence" value="ECO:0007669"/>
    <property type="project" value="UniProtKB-UniRule"/>
</dbReference>
<dbReference type="GO" id="GO:0000049">
    <property type="term" value="F:tRNA binding"/>
    <property type="evidence" value="ECO:0007669"/>
    <property type="project" value="UniProtKB-UniRule"/>
</dbReference>
<accession>A0A1G2BMN2</accession>
<comment type="catalytic activity">
    <reaction evidence="6">
        <text>Endonucleolytic cleavage of RNA, removing 5'-extranucleotides from tRNA precursor.</text>
        <dbReference type="EC" id="3.1.26.5"/>
    </reaction>
</comment>
<dbReference type="SUPFAM" id="SSF54211">
    <property type="entry name" value="Ribosomal protein S5 domain 2-like"/>
    <property type="match status" value="1"/>
</dbReference>
<keyword evidence="2 6" id="KW-0540">Nuclease</keyword>
<dbReference type="Proteomes" id="UP000178849">
    <property type="component" value="Unassembled WGS sequence"/>
</dbReference>
<keyword evidence="3 6" id="KW-0255">Endonuclease</keyword>
<evidence type="ECO:0000256" key="7">
    <source>
        <dbReference type="NCBIfam" id="TIGR00188"/>
    </source>
</evidence>
<dbReference type="EMBL" id="MHKL01000003">
    <property type="protein sequence ID" value="OGY89996.1"/>
    <property type="molecule type" value="Genomic_DNA"/>
</dbReference>